<organism evidence="8 9">
    <name type="scientific">Acidiphilium multivorum (strain DSM 11245 / JCM 8867 / NBRC 100883 / AIU 301)</name>
    <dbReference type="NCBI Taxonomy" id="926570"/>
    <lineage>
        <taxon>Bacteria</taxon>
        <taxon>Pseudomonadati</taxon>
        <taxon>Pseudomonadota</taxon>
        <taxon>Alphaproteobacteria</taxon>
        <taxon>Acetobacterales</taxon>
        <taxon>Acidocellaceae</taxon>
        <taxon>Acidiphilium</taxon>
    </lineage>
</organism>
<name>F0J2Z6_ACIMA</name>
<dbReference type="GO" id="GO:0003677">
    <property type="term" value="F:DNA binding"/>
    <property type="evidence" value="ECO:0007669"/>
    <property type="project" value="UniProtKB-KW"/>
</dbReference>
<keyword evidence="1" id="KW-0678">Repressor</keyword>
<gene>
    <name evidence="8" type="ordered locus">ACMV_04380</name>
</gene>
<dbReference type="AlphaFoldDB" id="F0J2Z6"/>
<keyword evidence="3" id="KW-0805">Transcription regulation</keyword>
<evidence type="ECO:0000256" key="7">
    <source>
        <dbReference type="SAM" id="MobiDB-lite"/>
    </source>
</evidence>
<feature type="region of interest" description="Disordered" evidence="7">
    <location>
        <begin position="1"/>
        <end position="20"/>
    </location>
</feature>
<proteinExistence type="inferred from homology"/>
<evidence type="ECO:0000313" key="8">
    <source>
        <dbReference type="EMBL" id="BAJ79785.1"/>
    </source>
</evidence>
<dbReference type="GO" id="GO:0006355">
    <property type="term" value="P:regulation of DNA-templated transcription"/>
    <property type="evidence" value="ECO:0007669"/>
    <property type="project" value="InterPro"/>
</dbReference>
<evidence type="ECO:0000256" key="6">
    <source>
        <dbReference type="ARBA" id="ARBA00049988"/>
    </source>
</evidence>
<evidence type="ECO:0000256" key="3">
    <source>
        <dbReference type="ARBA" id="ARBA00023015"/>
    </source>
</evidence>
<keyword evidence="5" id="KW-0804">Transcription</keyword>
<keyword evidence="2" id="KW-1277">Toxin-antitoxin system</keyword>
<sequence length="104" mass="11374">MAKGTTMTGATKRKDHPLSMRLPEGDLAIIDRAADLRGRSRTDFVREAAVRAAEEVLMESTLLRMTPEGFEAFVQAISAPATPVPEMVASLRRKAPWEKGAAKH</sequence>
<reference evidence="8 9" key="1">
    <citation type="submission" date="2010-12" db="EMBL/GenBank/DDBJ databases">
        <title>Whole genome sequence of Acidiphilium multivorum AIU301.</title>
        <authorList>
            <person name="Narita-Yamada S."/>
            <person name="Nakamura S."/>
            <person name="Ito N."/>
            <person name="Takarada H."/>
            <person name="Katano Y."/>
            <person name="Nakazawa H."/>
            <person name="Hosoyama A."/>
            <person name="Yamada R."/>
            <person name="Fujita N."/>
        </authorList>
    </citation>
    <scope>NUCLEOTIDE SEQUENCE [LARGE SCALE GENOMIC DNA]</scope>
    <source>
        <strain evidence="9">DSM 11245 / JCM 8867 / AIU301</strain>
    </source>
</reference>
<evidence type="ECO:0000256" key="4">
    <source>
        <dbReference type="ARBA" id="ARBA00023125"/>
    </source>
</evidence>
<dbReference type="HOGENOM" id="CLU_152494_1_1_5"/>
<keyword evidence="4" id="KW-0238">DNA-binding</keyword>
<evidence type="ECO:0000256" key="5">
    <source>
        <dbReference type="ARBA" id="ARBA00023163"/>
    </source>
</evidence>
<protein>
    <recommendedName>
        <fullName evidence="10">Ribbon-helix-helix protein CopG domain-containing protein</fullName>
    </recommendedName>
</protein>
<dbReference type="Pfam" id="PF08681">
    <property type="entry name" value="TacA1"/>
    <property type="match status" value="1"/>
</dbReference>
<dbReference type="InterPro" id="IPR010985">
    <property type="entry name" value="Ribbon_hlx_hlx"/>
</dbReference>
<evidence type="ECO:0000256" key="2">
    <source>
        <dbReference type="ARBA" id="ARBA00022649"/>
    </source>
</evidence>
<comment type="similarity">
    <text evidence="6">Belongs to the TacA antitoxin family.</text>
</comment>
<accession>F0J2Z6</accession>
<evidence type="ECO:0000256" key="1">
    <source>
        <dbReference type="ARBA" id="ARBA00022491"/>
    </source>
</evidence>
<dbReference type="Gene3D" id="1.20.5.780">
    <property type="entry name" value="Single helix bin"/>
    <property type="match status" value="1"/>
</dbReference>
<evidence type="ECO:0000313" key="9">
    <source>
        <dbReference type="Proteomes" id="UP000007100"/>
    </source>
</evidence>
<dbReference type="SUPFAM" id="SSF47598">
    <property type="entry name" value="Ribbon-helix-helix"/>
    <property type="match status" value="1"/>
</dbReference>
<dbReference type="Proteomes" id="UP000007100">
    <property type="component" value="Chromosome"/>
</dbReference>
<dbReference type="PANTHER" id="PTHR35401:SF1">
    <property type="entry name" value="CYTOPLASMIC PROTEIN"/>
    <property type="match status" value="1"/>
</dbReference>
<dbReference type="InterPro" id="IPR014795">
    <property type="entry name" value="TacA_1-like"/>
</dbReference>
<evidence type="ECO:0008006" key="10">
    <source>
        <dbReference type="Google" id="ProtNLM"/>
    </source>
</evidence>
<dbReference type="PANTHER" id="PTHR35401">
    <property type="entry name" value="COPG FAMILY HELIX-TURN-HELIX PROTEIN-RELATED-RELATED"/>
    <property type="match status" value="1"/>
</dbReference>
<dbReference type="KEGG" id="amv:ACMV_04380"/>
<keyword evidence="9" id="KW-1185">Reference proteome</keyword>
<dbReference type="EMBL" id="AP012035">
    <property type="protein sequence ID" value="BAJ79785.1"/>
    <property type="molecule type" value="Genomic_DNA"/>
</dbReference>